<evidence type="ECO:0000313" key="3">
    <source>
        <dbReference type="EMBL" id="OUR94069.1"/>
    </source>
</evidence>
<feature type="domain" description="AB hydrolase-1" evidence="2">
    <location>
        <begin position="452"/>
        <end position="682"/>
    </location>
</feature>
<dbReference type="Gene3D" id="3.30.300.30">
    <property type="match status" value="1"/>
</dbReference>
<protein>
    <recommendedName>
        <fullName evidence="5">2-succinyl-6-hydroxy-2,4-cyclohexadiene-1-carboxylate synthase</fullName>
    </recommendedName>
</protein>
<organism evidence="3 4">
    <name type="scientific">Halobacteriovorax marinus</name>
    <dbReference type="NCBI Taxonomy" id="97084"/>
    <lineage>
        <taxon>Bacteria</taxon>
        <taxon>Pseudomonadati</taxon>
        <taxon>Bdellovibrionota</taxon>
        <taxon>Bacteriovoracia</taxon>
        <taxon>Bacteriovoracales</taxon>
        <taxon>Halobacteriovoraceae</taxon>
        <taxon>Halobacteriovorax</taxon>
    </lineage>
</organism>
<gene>
    <name evidence="3" type="ORF">A9Q84_18320</name>
</gene>
<dbReference type="SUPFAM" id="SSF53474">
    <property type="entry name" value="alpha/beta-Hydrolases"/>
    <property type="match status" value="1"/>
</dbReference>
<proteinExistence type="predicted"/>
<dbReference type="GO" id="GO:0006631">
    <property type="term" value="P:fatty acid metabolic process"/>
    <property type="evidence" value="ECO:0007669"/>
    <property type="project" value="TreeGrafter"/>
</dbReference>
<dbReference type="Gene3D" id="3.40.50.12780">
    <property type="entry name" value="N-terminal domain of ligase-like"/>
    <property type="match status" value="1"/>
</dbReference>
<name>A0A1Y5F337_9BACT</name>
<evidence type="ECO:0008006" key="5">
    <source>
        <dbReference type="Google" id="ProtNLM"/>
    </source>
</evidence>
<dbReference type="PANTHER" id="PTHR43201">
    <property type="entry name" value="ACYL-COA SYNTHETASE"/>
    <property type="match status" value="1"/>
</dbReference>
<dbReference type="Gene3D" id="3.40.50.1820">
    <property type="entry name" value="alpha/beta hydrolase"/>
    <property type="match status" value="1"/>
</dbReference>
<dbReference type="AlphaFoldDB" id="A0A1Y5F337"/>
<dbReference type="InterPro" id="IPR000873">
    <property type="entry name" value="AMP-dep_synth/lig_dom"/>
</dbReference>
<dbReference type="PROSITE" id="PS00455">
    <property type="entry name" value="AMP_BINDING"/>
    <property type="match status" value="1"/>
</dbReference>
<dbReference type="Pfam" id="PF00561">
    <property type="entry name" value="Abhydrolase_1"/>
    <property type="match status" value="1"/>
</dbReference>
<comment type="caution">
    <text evidence="3">The sequence shown here is derived from an EMBL/GenBank/DDBJ whole genome shotgun (WGS) entry which is preliminary data.</text>
</comment>
<dbReference type="InterPro" id="IPR000073">
    <property type="entry name" value="AB_hydrolase_1"/>
</dbReference>
<dbReference type="InterPro" id="IPR029058">
    <property type="entry name" value="AB_hydrolase_fold"/>
</dbReference>
<evidence type="ECO:0000313" key="4">
    <source>
        <dbReference type="Proteomes" id="UP000196531"/>
    </source>
</evidence>
<sequence length="694" mass="79124">MIDLKNDTHSWSQLFNSENTFLLEELMSYHSFYSNCLRRAKALNLDHSKIISININNTYEDLELLFALWMCKKTVVLHSSLTPVHERKEKDQLLGAKLLSEIYKKEEVVEDSISLNQVACYIFTSGSTSRPKAIPLSFKNLFFSANNFNQHYKVKEDQFLPITLPLYHVGGLLIALRSLLEKSHTQVLTPGKLKSDHFTKSPDFLSVVPLQMDRILEDTKELKFFKNTSFILGGAKASIKTLKALEKNKLLTSTTYGMTETSAMCMATELTTELEVLKTVGKPFAGIKVSISADKKISITGDCVTPLFLNHTIATNDLASVQNNGNYEIHGRADSTFISGGENINPQEIEDTLNILGIIRPSIVGVKDEVLQKKAVLFHQTDKDELEVREICRKNLHPHKIPKHIFPYPEFSLSGIKVKKALLEDLAQHYIQLEKSKEFFPLTYAGDPRNSWIVFIHGFMGRKEDWSEVFSELARDFFVIGIDCPGHGENNIKEPFSLADFQSDFKKFSDCLEHDFSLVGYSQGGRLALGITLLELPQITSLILESASAGIEDEMEKERRYKSDQTMFKNIHSTSALASFLEYWYKNSIFGELSNHKNFNKVIESKLNHDPFQWQQALNTFSVGRQENYRAHMKKIGHIPKMTIIGALDHKYLAQAKELEMKFKYEFVSIKNVSHNTHFENPTAFCQAIREFLQ</sequence>
<dbReference type="InterPro" id="IPR045851">
    <property type="entry name" value="AMP-bd_C_sf"/>
</dbReference>
<dbReference type="Pfam" id="PF00501">
    <property type="entry name" value="AMP-binding"/>
    <property type="match status" value="1"/>
</dbReference>
<evidence type="ECO:0000259" key="2">
    <source>
        <dbReference type="Pfam" id="PF00561"/>
    </source>
</evidence>
<feature type="domain" description="AMP-dependent synthetase/ligase" evidence="1">
    <location>
        <begin position="54"/>
        <end position="292"/>
    </location>
</feature>
<evidence type="ECO:0000259" key="1">
    <source>
        <dbReference type="Pfam" id="PF00501"/>
    </source>
</evidence>
<dbReference type="PANTHER" id="PTHR43201:SF32">
    <property type="entry name" value="2-SUCCINYLBENZOATE--COA LIGASE, CHLOROPLASTIC_PEROXISOMAL"/>
    <property type="match status" value="1"/>
</dbReference>
<reference evidence="4" key="1">
    <citation type="journal article" date="2017" name="Proc. Natl. Acad. Sci. U.S.A.">
        <title>Simulation of Deepwater Horizon oil plume reveals substrate specialization within a complex community of hydrocarbon-degraders.</title>
        <authorList>
            <person name="Hu P."/>
            <person name="Dubinsky E.A."/>
            <person name="Probst A.J."/>
            <person name="Wang J."/>
            <person name="Sieber C.M.K."/>
            <person name="Tom L.M."/>
            <person name="Gardinali P."/>
            <person name="Banfield J.F."/>
            <person name="Atlas R.M."/>
            <person name="Andersen G.L."/>
        </authorList>
    </citation>
    <scope>NUCLEOTIDE SEQUENCE [LARGE SCALE GENOMIC DNA]</scope>
</reference>
<dbReference type="Proteomes" id="UP000196531">
    <property type="component" value="Unassembled WGS sequence"/>
</dbReference>
<dbReference type="SUPFAM" id="SSF56801">
    <property type="entry name" value="Acetyl-CoA synthetase-like"/>
    <property type="match status" value="1"/>
</dbReference>
<dbReference type="InterPro" id="IPR042099">
    <property type="entry name" value="ANL_N_sf"/>
</dbReference>
<dbReference type="InterPro" id="IPR020845">
    <property type="entry name" value="AMP-binding_CS"/>
</dbReference>
<accession>A0A1Y5F337</accession>
<dbReference type="EMBL" id="MAAO01000012">
    <property type="protein sequence ID" value="OUR94069.1"/>
    <property type="molecule type" value="Genomic_DNA"/>
</dbReference>
<dbReference type="GO" id="GO:0031956">
    <property type="term" value="F:medium-chain fatty acid-CoA ligase activity"/>
    <property type="evidence" value="ECO:0007669"/>
    <property type="project" value="TreeGrafter"/>
</dbReference>